<dbReference type="EMBL" id="DYZF01000251">
    <property type="protein sequence ID" value="HJE52271.1"/>
    <property type="molecule type" value="Genomic_DNA"/>
</dbReference>
<feature type="transmembrane region" description="Helical" evidence="1">
    <location>
        <begin position="94"/>
        <end position="121"/>
    </location>
</feature>
<keyword evidence="1" id="KW-0472">Membrane</keyword>
<comment type="caution">
    <text evidence="2">The sequence shown here is derived from an EMBL/GenBank/DDBJ whole genome shotgun (WGS) entry which is preliminary data.</text>
</comment>
<evidence type="ECO:0000313" key="2">
    <source>
        <dbReference type="EMBL" id="HJE52271.1"/>
    </source>
</evidence>
<dbReference type="AlphaFoldDB" id="A0A921ER74"/>
<protein>
    <recommendedName>
        <fullName evidence="4">DUF2568 domain-containing protein</fullName>
    </recommendedName>
</protein>
<gene>
    <name evidence="2" type="ORF">K8V15_09935</name>
</gene>
<organism evidence="2 3">
    <name type="scientific">Tessaracoccus flavescens</name>
    <dbReference type="NCBI Taxonomy" id="399497"/>
    <lineage>
        <taxon>Bacteria</taxon>
        <taxon>Bacillati</taxon>
        <taxon>Actinomycetota</taxon>
        <taxon>Actinomycetes</taxon>
        <taxon>Propionibacteriales</taxon>
        <taxon>Propionibacteriaceae</taxon>
        <taxon>Tessaracoccus</taxon>
    </lineage>
</organism>
<feature type="transmembrane region" description="Helical" evidence="1">
    <location>
        <begin position="25"/>
        <end position="46"/>
    </location>
</feature>
<sequence length="129" mass="13618">MSETVEPTPGAVSEVADGGPSEVRWFGLLLFIGHVALLVIGAVSLWRIAGGWWLGAVVAGVFAVAYALIWRFLLAPGSHARLGHRERLTLSLTLGPAVVVLGSLADLWLPALVAMSIVIIADALDQRRG</sequence>
<dbReference type="Proteomes" id="UP000712713">
    <property type="component" value="Unassembled WGS sequence"/>
</dbReference>
<accession>A0A921ER74</accession>
<reference evidence="2" key="2">
    <citation type="submission" date="2021-09" db="EMBL/GenBank/DDBJ databases">
        <authorList>
            <person name="Gilroy R."/>
        </authorList>
    </citation>
    <scope>NUCLEOTIDE SEQUENCE</scope>
    <source>
        <strain evidence="2">ChiGjej3B3-7470</strain>
    </source>
</reference>
<name>A0A921ER74_9ACTN</name>
<keyword evidence="1" id="KW-0812">Transmembrane</keyword>
<reference evidence="2" key="1">
    <citation type="journal article" date="2021" name="PeerJ">
        <title>Extensive microbial diversity within the chicken gut microbiome revealed by metagenomics and culture.</title>
        <authorList>
            <person name="Gilroy R."/>
            <person name="Ravi A."/>
            <person name="Getino M."/>
            <person name="Pursley I."/>
            <person name="Horton D.L."/>
            <person name="Alikhan N.F."/>
            <person name="Baker D."/>
            <person name="Gharbi K."/>
            <person name="Hall N."/>
            <person name="Watson M."/>
            <person name="Adriaenssens E.M."/>
            <person name="Foster-Nyarko E."/>
            <person name="Jarju S."/>
            <person name="Secka A."/>
            <person name="Antonio M."/>
            <person name="Oren A."/>
            <person name="Chaudhuri R.R."/>
            <person name="La Ragione R."/>
            <person name="Hildebrand F."/>
            <person name="Pallen M.J."/>
        </authorList>
    </citation>
    <scope>NUCLEOTIDE SEQUENCE</scope>
    <source>
        <strain evidence="2">ChiGjej3B3-7470</strain>
    </source>
</reference>
<evidence type="ECO:0000313" key="3">
    <source>
        <dbReference type="Proteomes" id="UP000712713"/>
    </source>
</evidence>
<keyword evidence="1" id="KW-1133">Transmembrane helix</keyword>
<evidence type="ECO:0000256" key="1">
    <source>
        <dbReference type="SAM" id="Phobius"/>
    </source>
</evidence>
<evidence type="ECO:0008006" key="4">
    <source>
        <dbReference type="Google" id="ProtNLM"/>
    </source>
</evidence>
<feature type="transmembrane region" description="Helical" evidence="1">
    <location>
        <begin position="53"/>
        <end position="74"/>
    </location>
</feature>
<proteinExistence type="predicted"/>